<proteinExistence type="predicted"/>
<keyword evidence="4" id="KW-1133">Transmembrane helix</keyword>
<organism evidence="5 6">
    <name type="scientific">Cyclospora cayetanensis</name>
    <dbReference type="NCBI Taxonomy" id="88456"/>
    <lineage>
        <taxon>Eukaryota</taxon>
        <taxon>Sar</taxon>
        <taxon>Alveolata</taxon>
        <taxon>Apicomplexa</taxon>
        <taxon>Conoidasida</taxon>
        <taxon>Coccidia</taxon>
        <taxon>Eucoccidiorida</taxon>
        <taxon>Eimeriorina</taxon>
        <taxon>Eimeriidae</taxon>
        <taxon>Cyclospora</taxon>
    </lineage>
</organism>
<dbReference type="InterPro" id="IPR008733">
    <property type="entry name" value="PEX11"/>
</dbReference>
<keyword evidence="2" id="KW-0576">Peroxisome</keyword>
<keyword evidence="4" id="KW-0812">Transmembrane</keyword>
<evidence type="ECO:0000313" key="6">
    <source>
        <dbReference type="RefSeq" id="XP_026192913.1"/>
    </source>
</evidence>
<dbReference type="RefSeq" id="XP_026192913.1">
    <property type="nucleotide sequence ID" value="XM_026337128.1"/>
</dbReference>
<comment type="subcellular location">
    <subcellularLocation>
        <location evidence="3">Peroxisome membrane</location>
    </subcellularLocation>
</comment>
<protein>
    <submittedName>
        <fullName evidence="6">Uncharacterized protein LOC34624236</fullName>
    </submittedName>
</protein>
<keyword evidence="5" id="KW-1185">Reference proteome</keyword>
<sequence length="196" mass="21311">MNLQLTHLHSSRLAEADKIVAFLNKTGAVFVAVFVAVFAAGPASVVGLSKVVTAYSLTHWQCPFWFGCWVWQPVRAALYVAAAAPPSCMLRASEFLEKAVAIAGVAFSAAFSAEGRDKVTKALQYGCRFLAWAVSNSKAASKFTAVYRKPVLAKLERIVGRGGRLWGCGVEFLWSLWHGVQGRSLGQRAFFFSGEM</sequence>
<dbReference type="Proteomes" id="UP000515125">
    <property type="component" value="Unplaced"/>
</dbReference>
<evidence type="ECO:0000256" key="2">
    <source>
        <dbReference type="ARBA" id="ARBA00023140"/>
    </source>
</evidence>
<evidence type="ECO:0000313" key="5">
    <source>
        <dbReference type="Proteomes" id="UP000515125"/>
    </source>
</evidence>
<dbReference type="AlphaFoldDB" id="A0A6P6RYF6"/>
<name>A0A6P6RYF6_9EIME</name>
<dbReference type="GO" id="GO:0016559">
    <property type="term" value="P:peroxisome fission"/>
    <property type="evidence" value="ECO:0007669"/>
    <property type="project" value="InterPro"/>
</dbReference>
<dbReference type="OrthoDB" id="411017at2759"/>
<evidence type="ECO:0000256" key="4">
    <source>
        <dbReference type="SAM" id="Phobius"/>
    </source>
</evidence>
<gene>
    <name evidence="6" type="primary">LOC34624236</name>
</gene>
<evidence type="ECO:0000256" key="3">
    <source>
        <dbReference type="ARBA" id="ARBA00046271"/>
    </source>
</evidence>
<evidence type="ECO:0000256" key="1">
    <source>
        <dbReference type="ARBA" id="ARBA00023136"/>
    </source>
</evidence>
<dbReference type="Pfam" id="PF05648">
    <property type="entry name" value="PEX11"/>
    <property type="match status" value="1"/>
</dbReference>
<accession>A0A6P6RYF6</accession>
<dbReference type="GO" id="GO:0005778">
    <property type="term" value="C:peroxisomal membrane"/>
    <property type="evidence" value="ECO:0007669"/>
    <property type="project" value="UniProtKB-SubCell"/>
</dbReference>
<keyword evidence="1 4" id="KW-0472">Membrane</keyword>
<feature type="transmembrane region" description="Helical" evidence="4">
    <location>
        <begin position="27"/>
        <end position="48"/>
    </location>
</feature>
<reference evidence="6" key="1">
    <citation type="submission" date="2025-08" db="UniProtKB">
        <authorList>
            <consortium name="RefSeq"/>
        </authorList>
    </citation>
    <scope>IDENTIFICATION</scope>
</reference>
<dbReference type="GeneID" id="34624236"/>